<dbReference type="GO" id="GO:0000166">
    <property type="term" value="F:nucleotide binding"/>
    <property type="evidence" value="ECO:0007669"/>
    <property type="project" value="UniProtKB-KW"/>
</dbReference>
<keyword evidence="3" id="KW-1133">Transmembrane helix</keyword>
<dbReference type="GO" id="GO:0016787">
    <property type="term" value="F:hydrolase activity"/>
    <property type="evidence" value="ECO:0007669"/>
    <property type="project" value="UniProtKB-KW"/>
</dbReference>
<evidence type="ECO:0000256" key="2">
    <source>
        <dbReference type="ARBA" id="ARBA00022801"/>
    </source>
</evidence>
<keyword evidence="5" id="KW-1185">Reference proteome</keyword>
<dbReference type="EMBL" id="JADGMS010000003">
    <property type="protein sequence ID" value="KAF9685401.1"/>
    <property type="molecule type" value="Genomic_DNA"/>
</dbReference>
<evidence type="ECO:0000313" key="5">
    <source>
        <dbReference type="Proteomes" id="UP000657918"/>
    </source>
</evidence>
<keyword evidence="2" id="KW-0378">Hydrolase</keyword>
<dbReference type="SUPFAM" id="SSF54197">
    <property type="entry name" value="HIT-like"/>
    <property type="match status" value="1"/>
</dbReference>
<gene>
    <name evidence="4" type="ORF">SADUNF_Sadunf03G0050800</name>
</gene>
<reference evidence="4 5" key="1">
    <citation type="submission" date="2020-10" db="EMBL/GenBank/DDBJ databases">
        <title>Plant Genome Project.</title>
        <authorList>
            <person name="Zhang R.-G."/>
        </authorList>
    </citation>
    <scope>NUCLEOTIDE SEQUENCE [LARGE SCALE GENOMIC DNA]</scope>
    <source>
        <strain evidence="4">FAFU-HL-1</strain>
        <tissue evidence="4">Leaf</tissue>
    </source>
</reference>
<feature type="transmembrane region" description="Helical" evidence="3">
    <location>
        <begin position="86"/>
        <end position="109"/>
    </location>
</feature>
<dbReference type="Pfam" id="PF11969">
    <property type="entry name" value="DcpS_C"/>
    <property type="match status" value="1"/>
</dbReference>
<name>A0A835N398_9ROSI</name>
<dbReference type="PANTHER" id="PTHR12486">
    <property type="entry name" value="APRATAXIN-RELATED"/>
    <property type="match status" value="1"/>
</dbReference>
<accession>A0A835N398</accession>
<dbReference type="InterPro" id="IPR036265">
    <property type="entry name" value="HIT-like_sf"/>
</dbReference>
<keyword evidence="3" id="KW-0812">Transmembrane</keyword>
<protein>
    <submittedName>
        <fullName evidence="4">Uncharacterized protein</fullName>
    </submittedName>
</protein>
<keyword evidence="3" id="KW-0472">Membrane</keyword>
<organism evidence="4 5">
    <name type="scientific">Salix dunnii</name>
    <dbReference type="NCBI Taxonomy" id="1413687"/>
    <lineage>
        <taxon>Eukaryota</taxon>
        <taxon>Viridiplantae</taxon>
        <taxon>Streptophyta</taxon>
        <taxon>Embryophyta</taxon>
        <taxon>Tracheophyta</taxon>
        <taxon>Spermatophyta</taxon>
        <taxon>Magnoliopsida</taxon>
        <taxon>eudicotyledons</taxon>
        <taxon>Gunneridae</taxon>
        <taxon>Pentapetalae</taxon>
        <taxon>rosids</taxon>
        <taxon>fabids</taxon>
        <taxon>Malpighiales</taxon>
        <taxon>Salicaceae</taxon>
        <taxon>Saliceae</taxon>
        <taxon>Salix</taxon>
    </lineage>
</organism>
<keyword evidence="1" id="KW-0547">Nucleotide-binding</keyword>
<evidence type="ECO:0000256" key="1">
    <source>
        <dbReference type="ARBA" id="ARBA00022741"/>
    </source>
</evidence>
<dbReference type="OrthoDB" id="1915375at2759"/>
<comment type="caution">
    <text evidence="4">The sequence shown here is derived from an EMBL/GenBank/DDBJ whole genome shotgun (WGS) entry which is preliminary data.</text>
</comment>
<dbReference type="PANTHER" id="PTHR12486:SF5">
    <property type="entry name" value="ADENOSINE 5'-MONOPHOSPHORAMIDASE HINT3"/>
    <property type="match status" value="1"/>
</dbReference>
<evidence type="ECO:0000313" key="4">
    <source>
        <dbReference type="EMBL" id="KAF9685401.1"/>
    </source>
</evidence>
<evidence type="ECO:0000256" key="3">
    <source>
        <dbReference type="SAM" id="Phobius"/>
    </source>
</evidence>
<dbReference type="Proteomes" id="UP000657918">
    <property type="component" value="Unassembled WGS sequence"/>
</dbReference>
<proteinExistence type="predicted"/>
<dbReference type="Gene3D" id="3.30.428.10">
    <property type="entry name" value="HIT-like"/>
    <property type="match status" value="1"/>
</dbReference>
<dbReference type="AlphaFoldDB" id="A0A835N398"/>
<sequence length="116" mass="13282">MAGATPSCIFCRIATKSTPTTFLYSDDKVVAFQDISPSAFRFAKIIFSVFSLKLYDNVIDWHYLVIPVEHIPTVNKLQKRDEDYSLDLAFISLHLTVLTIYTSIVWHYLSYPNGNI</sequence>